<reference evidence="4" key="3">
    <citation type="journal article" date="2019" name="Int. J. Syst. Evol. Microbiol.">
        <title>The Global Catalogue of Microorganisms (GCM) 10K type strain sequencing project: providing services to taxonomists for standard genome sequencing and annotation.</title>
        <authorList>
            <consortium name="The Broad Institute Genomics Platform"/>
            <consortium name="The Broad Institute Genome Sequencing Center for Infectious Disease"/>
            <person name="Wu L."/>
            <person name="Ma J."/>
        </authorList>
    </citation>
    <scope>NUCLEOTIDE SEQUENCE [LARGE SCALE GENOMIC DNA]</scope>
    <source>
        <strain evidence="4">CGMCC 1.8884</strain>
    </source>
</reference>
<gene>
    <name evidence="3" type="ORF">GCM10008021_13440</name>
    <name evidence="2" type="ORF">GCM10010914_17560</name>
</gene>
<dbReference type="Proteomes" id="UP000630135">
    <property type="component" value="Unassembled WGS sequence"/>
</dbReference>
<keyword evidence="1" id="KW-0472">Membrane</keyword>
<sequence>MRNFWHSARLMAELALREAVRKKLVAVLLILSALFLGFYLFGIYKVDDQLNQRAVEAGLEGRSRTGLANAPLMYATMFGMYLVYFLGSLMSVLSTVGAVSGDIESGVMQSVLARPVSRAGLVAGRWLGFALVNMAYVALLSAGLLGGVFLLTGYLPPEIWPALALMLLAAALLTGLTVLGSTLFSTLANGIGVFVLYGVGSSGGILSLIGTISDNATVSMLGRVANVLMPTNALWLGASYHLQPELLRQTGRGVPNPVFGSEPAATGLVLWAAALTLLAVGAAMWRLSRRDL</sequence>
<evidence type="ECO:0000313" key="2">
    <source>
        <dbReference type="EMBL" id="GGI83696.1"/>
    </source>
</evidence>
<dbReference type="Pfam" id="PF12679">
    <property type="entry name" value="ABC2_membrane_2"/>
    <property type="match status" value="1"/>
</dbReference>
<proteinExistence type="predicted"/>
<dbReference type="RefSeq" id="WP_017870614.1">
    <property type="nucleotide sequence ID" value="NZ_BMLZ01000014.1"/>
</dbReference>
<evidence type="ECO:0000313" key="5">
    <source>
        <dbReference type="Proteomes" id="UP000652720"/>
    </source>
</evidence>
<feature type="transmembrane region" description="Helical" evidence="1">
    <location>
        <begin position="190"/>
        <end position="212"/>
    </location>
</feature>
<dbReference type="GO" id="GO:0140359">
    <property type="term" value="F:ABC-type transporter activity"/>
    <property type="evidence" value="ECO:0007669"/>
    <property type="project" value="InterPro"/>
</dbReference>
<dbReference type="Proteomes" id="UP000652720">
    <property type="component" value="Unassembled WGS sequence"/>
</dbReference>
<evidence type="ECO:0000256" key="1">
    <source>
        <dbReference type="SAM" id="Phobius"/>
    </source>
</evidence>
<dbReference type="GO" id="GO:0005886">
    <property type="term" value="C:plasma membrane"/>
    <property type="evidence" value="ECO:0007669"/>
    <property type="project" value="UniProtKB-SubCell"/>
</dbReference>
<reference evidence="2" key="4">
    <citation type="submission" date="2023-08" db="EMBL/GenBank/DDBJ databases">
        <authorList>
            <person name="Sun Q."/>
            <person name="Zhou Y."/>
        </authorList>
    </citation>
    <scope>NUCLEOTIDE SEQUENCE</scope>
    <source>
        <strain evidence="3">CGMCC 1.8884</strain>
        <strain evidence="2">CGMCC 1.8885</strain>
    </source>
</reference>
<organism evidence="2 5">
    <name type="scientific">Deinococcus wulumuqiensis</name>
    <dbReference type="NCBI Taxonomy" id="980427"/>
    <lineage>
        <taxon>Bacteria</taxon>
        <taxon>Thermotogati</taxon>
        <taxon>Deinococcota</taxon>
        <taxon>Deinococci</taxon>
        <taxon>Deinococcales</taxon>
        <taxon>Deinococcaceae</taxon>
        <taxon>Deinococcus</taxon>
    </lineage>
</organism>
<feature type="transmembrane region" description="Helical" evidence="1">
    <location>
        <begin position="263"/>
        <end position="285"/>
    </location>
</feature>
<feature type="transmembrane region" description="Helical" evidence="1">
    <location>
        <begin position="163"/>
        <end position="184"/>
    </location>
</feature>
<keyword evidence="1" id="KW-1133">Transmembrane helix</keyword>
<feature type="transmembrane region" description="Helical" evidence="1">
    <location>
        <begin position="126"/>
        <end position="151"/>
    </location>
</feature>
<reference evidence="2" key="2">
    <citation type="journal article" date="2014" name="Int. J. Syst. Evol. Microbiol.">
        <title>Complete genome sequence of Corynebacterium casei LMG S-19264T (=DSM 44701T), isolated from a smear-ripened cheese.</title>
        <authorList>
            <consortium name="US DOE Joint Genome Institute (JGI-PGF)"/>
            <person name="Walter F."/>
            <person name="Albersmeier A."/>
            <person name="Kalinowski J."/>
            <person name="Ruckert C."/>
        </authorList>
    </citation>
    <scope>NUCLEOTIDE SEQUENCE</scope>
    <source>
        <strain evidence="2">CGMCC 1.8885</strain>
    </source>
</reference>
<keyword evidence="1" id="KW-0812">Transmembrane</keyword>
<feature type="transmembrane region" description="Helical" evidence="1">
    <location>
        <begin position="72"/>
        <end position="93"/>
    </location>
</feature>
<dbReference type="EMBL" id="BMLZ01000014">
    <property type="protein sequence ID" value="GGP29693.1"/>
    <property type="molecule type" value="Genomic_DNA"/>
</dbReference>
<dbReference type="GeneID" id="59166229"/>
<keyword evidence="4" id="KW-1185">Reference proteome</keyword>
<evidence type="ECO:0000313" key="3">
    <source>
        <dbReference type="EMBL" id="GGP29693.1"/>
    </source>
</evidence>
<name>A0AAV4K4B2_9DEIO</name>
<feature type="transmembrane region" description="Helical" evidence="1">
    <location>
        <begin position="24"/>
        <end position="44"/>
    </location>
</feature>
<dbReference type="AlphaFoldDB" id="A0AAV4K4B2"/>
<reference evidence="3" key="1">
    <citation type="journal article" date="2014" name="Int. J. Syst. Evol. Microbiol.">
        <title>Complete genome of a new Firmicutes species belonging to the dominant human colonic microbiota ('Ruminococcus bicirculans') reveals two chromosomes and a selective capacity to utilize plant glucans.</title>
        <authorList>
            <consortium name="NISC Comparative Sequencing Program"/>
            <person name="Wegmann U."/>
            <person name="Louis P."/>
            <person name="Goesmann A."/>
            <person name="Henrissat B."/>
            <person name="Duncan S.H."/>
            <person name="Flint H.J."/>
        </authorList>
    </citation>
    <scope>NUCLEOTIDE SEQUENCE</scope>
    <source>
        <strain evidence="3">CGMCC 1.8884</strain>
    </source>
</reference>
<comment type="caution">
    <text evidence="2">The sequence shown here is derived from an EMBL/GenBank/DDBJ whole genome shotgun (WGS) entry which is preliminary data.</text>
</comment>
<dbReference type="EMBL" id="BMMA01000015">
    <property type="protein sequence ID" value="GGI83696.1"/>
    <property type="molecule type" value="Genomic_DNA"/>
</dbReference>
<protein>
    <submittedName>
        <fullName evidence="2">ABC transporter permease</fullName>
    </submittedName>
</protein>
<accession>A0AAV4K4B2</accession>
<dbReference type="PANTHER" id="PTHR43471">
    <property type="entry name" value="ABC TRANSPORTER PERMEASE"/>
    <property type="match status" value="1"/>
</dbReference>
<evidence type="ECO:0000313" key="4">
    <source>
        <dbReference type="Proteomes" id="UP000630135"/>
    </source>
</evidence>